<reference evidence="9 10" key="1">
    <citation type="journal article" date="2014" name="BMC Vet. Res.">
        <title>First report of Corynebacterium pseudotuberculosis from caseous lymphadenitis lesions in Black Alentejano pig (Sus scrofa domesticus).</title>
        <authorList>
            <person name="Oliveira M."/>
            <person name="Barroco C."/>
            <person name="Mottola C."/>
            <person name="Santos R."/>
            <person name="Lemsaddek A."/>
            <person name="Tavares L."/>
            <person name="Semedo-Lemsaddek T."/>
        </authorList>
    </citation>
    <scope>NUCLEOTIDE SEQUENCE [LARGE SCALE GENOMIC DNA]</scope>
    <source>
        <strain evidence="9 10">PO100/5</strain>
    </source>
</reference>
<keyword evidence="7" id="KW-0963">Cytoplasm</keyword>
<dbReference type="PANTHER" id="PTHR32338:SF10">
    <property type="entry name" value="N-ACETYL-GAMMA-GLUTAMYL-PHOSPHATE REDUCTASE, CHLOROPLASTIC-RELATED"/>
    <property type="match status" value="1"/>
</dbReference>
<dbReference type="CDD" id="cd24148">
    <property type="entry name" value="AGPR_1_actinobacAGPR_like"/>
    <property type="match status" value="1"/>
</dbReference>
<dbReference type="UniPathway" id="UPA00068">
    <property type="reaction ID" value="UER00108"/>
</dbReference>
<dbReference type="GeneID" id="75007756"/>
<comment type="pathway">
    <text evidence="1 7">Amino-acid biosynthesis; L-arginine biosynthesis; N(2)-acetyl-L-ornithine from L-glutamate: step 3/4.</text>
</comment>
<organism evidence="9 10">
    <name type="scientific">Corynebacterium silvaticum</name>
    <dbReference type="NCBI Taxonomy" id="2320431"/>
    <lineage>
        <taxon>Bacteria</taxon>
        <taxon>Bacillati</taxon>
        <taxon>Actinomycetota</taxon>
        <taxon>Actinomycetes</taxon>
        <taxon>Mycobacteriales</taxon>
        <taxon>Corynebacteriaceae</taxon>
        <taxon>Corynebacterium</taxon>
    </lineage>
</organism>
<keyword evidence="2 7" id="KW-0055">Arginine biosynthesis</keyword>
<evidence type="ECO:0000313" key="10">
    <source>
        <dbReference type="Proteomes" id="UP000195652"/>
    </source>
</evidence>
<feature type="domain" description="Semialdehyde dehydrogenase NAD-binding" evidence="8">
    <location>
        <begin position="4"/>
        <end position="143"/>
    </location>
</feature>
<dbReference type="Gene3D" id="3.40.50.720">
    <property type="entry name" value="NAD(P)-binding Rossmann-like Domain"/>
    <property type="match status" value="1"/>
</dbReference>
<dbReference type="InterPro" id="IPR050085">
    <property type="entry name" value="AGPR"/>
</dbReference>
<dbReference type="InterPro" id="IPR000706">
    <property type="entry name" value="AGPR_type-1"/>
</dbReference>
<gene>
    <name evidence="7 9" type="primary">argC</name>
    <name evidence="9" type="ORF">CBE74_05715</name>
</gene>
<reference evidence="9 10" key="4">
    <citation type="journal article" date="2020" name="PLoS ONE">
        <title>Taxonomic classification of strain PO100/5 shows a broader geographic distribution and genetic markers of the recently described Corynebacterium silvaticum.</title>
        <authorList>
            <person name="Viana M.V.C."/>
            <person name="Profeta R."/>
            <person name="da Silva A.L."/>
            <person name="Hurtado R."/>
            <person name="Cerqueira J.C."/>
            <person name="Ribeiro B.F.S."/>
            <person name="Almeida M.O."/>
            <person name="Morais-Rodrigues F."/>
            <person name="Soares S.C."/>
            <person name="Oliveira M."/>
            <person name="Tavares L."/>
            <person name="Figueiredo H."/>
            <person name="Wattam A.R."/>
            <person name="Barh D."/>
            <person name="Ghosh P."/>
            <person name="Silva A."/>
            <person name="Azevedo V."/>
        </authorList>
    </citation>
    <scope>NUCLEOTIDE SEQUENCE [LARGE SCALE GENOMIC DNA]</scope>
    <source>
        <strain evidence="9 10">PO100/5</strain>
    </source>
</reference>
<evidence type="ECO:0000256" key="6">
    <source>
        <dbReference type="ARBA" id="ARBA00050557"/>
    </source>
</evidence>
<keyword evidence="10" id="KW-1185">Reference proteome</keyword>
<dbReference type="HAMAP" id="MF_00150">
    <property type="entry name" value="ArgC_type1"/>
    <property type="match status" value="1"/>
</dbReference>
<dbReference type="EMBL" id="CP021417">
    <property type="protein sequence ID" value="ARU46067.1"/>
    <property type="molecule type" value="Genomic_DNA"/>
</dbReference>
<comment type="subcellular location">
    <subcellularLocation>
        <location evidence="7">Cytoplasm</location>
    </subcellularLocation>
</comment>
<dbReference type="AlphaFoldDB" id="A0A7U5HLN6"/>
<evidence type="ECO:0000313" key="9">
    <source>
        <dbReference type="EMBL" id="ARU46067.1"/>
    </source>
</evidence>
<dbReference type="SUPFAM" id="SSF51735">
    <property type="entry name" value="NAD(P)-binding Rossmann-fold domains"/>
    <property type="match status" value="1"/>
</dbReference>
<dbReference type="OrthoDB" id="9801289at2"/>
<dbReference type="Pfam" id="PF22698">
    <property type="entry name" value="Semialdhyde_dhC_1"/>
    <property type="match status" value="1"/>
</dbReference>
<dbReference type="CDD" id="cd23934">
    <property type="entry name" value="AGPR_1_C"/>
    <property type="match status" value="1"/>
</dbReference>
<evidence type="ECO:0000256" key="4">
    <source>
        <dbReference type="ARBA" id="ARBA00022857"/>
    </source>
</evidence>
<dbReference type="EC" id="1.2.1.38" evidence="7"/>
<dbReference type="InterPro" id="IPR036291">
    <property type="entry name" value="NAD(P)-bd_dom_sf"/>
</dbReference>
<accession>A0A7U5HLN6</accession>
<evidence type="ECO:0000256" key="2">
    <source>
        <dbReference type="ARBA" id="ARBA00022571"/>
    </source>
</evidence>
<dbReference type="KEGG" id="csil:CBE74_05715"/>
<dbReference type="Proteomes" id="UP000195652">
    <property type="component" value="Chromosome"/>
</dbReference>
<dbReference type="Pfam" id="PF01118">
    <property type="entry name" value="Semialdhyde_dh"/>
    <property type="match status" value="1"/>
</dbReference>
<dbReference type="GO" id="GO:0006526">
    <property type="term" value="P:L-arginine biosynthetic process"/>
    <property type="evidence" value="ECO:0007669"/>
    <property type="project" value="UniProtKB-UniRule"/>
</dbReference>
<dbReference type="SMART" id="SM00859">
    <property type="entry name" value="Semialdhyde_dh"/>
    <property type="match status" value="1"/>
</dbReference>
<evidence type="ECO:0000259" key="8">
    <source>
        <dbReference type="SMART" id="SM00859"/>
    </source>
</evidence>
<comment type="function">
    <text evidence="7">Catalyzes the NADPH-dependent reduction of N-acetyl-5-glutamyl phosphate to yield N-acetyl-L-glutamate 5-semialdehyde.</text>
</comment>
<evidence type="ECO:0000256" key="5">
    <source>
        <dbReference type="ARBA" id="ARBA00023002"/>
    </source>
</evidence>
<dbReference type="GO" id="GO:0051287">
    <property type="term" value="F:NAD binding"/>
    <property type="evidence" value="ECO:0007669"/>
    <property type="project" value="InterPro"/>
</dbReference>
<feature type="active site" evidence="7">
    <location>
        <position position="151"/>
    </location>
</feature>
<evidence type="ECO:0000256" key="1">
    <source>
        <dbReference type="ARBA" id="ARBA00004862"/>
    </source>
</evidence>
<dbReference type="InterPro" id="IPR023013">
    <property type="entry name" value="AGPR_AS"/>
</dbReference>
<dbReference type="GO" id="GO:0005737">
    <property type="term" value="C:cytoplasm"/>
    <property type="evidence" value="ECO:0007669"/>
    <property type="project" value="UniProtKB-SubCell"/>
</dbReference>
<dbReference type="GO" id="GO:0003942">
    <property type="term" value="F:N-acetyl-gamma-glutamyl-phosphate reductase activity"/>
    <property type="evidence" value="ECO:0007669"/>
    <property type="project" value="UniProtKB-UniRule"/>
</dbReference>
<evidence type="ECO:0000256" key="3">
    <source>
        <dbReference type="ARBA" id="ARBA00022605"/>
    </source>
</evidence>
<proteinExistence type="inferred from homology"/>
<dbReference type="GO" id="GO:0070401">
    <property type="term" value="F:NADP+ binding"/>
    <property type="evidence" value="ECO:0007669"/>
    <property type="project" value="InterPro"/>
</dbReference>
<dbReference type="InterPro" id="IPR000534">
    <property type="entry name" value="Semialdehyde_DH_NAD-bd"/>
</dbReference>
<dbReference type="FunFam" id="3.30.360.10:FF:000014">
    <property type="entry name" value="N-acetyl-gamma-glutamyl-phosphate reductase"/>
    <property type="match status" value="1"/>
</dbReference>
<dbReference type="NCBIfam" id="TIGR01850">
    <property type="entry name" value="argC"/>
    <property type="match status" value="1"/>
</dbReference>
<dbReference type="RefSeq" id="WP_087453888.1">
    <property type="nucleotide sequence ID" value="NZ_CP021417.2"/>
</dbReference>
<keyword evidence="5 7" id="KW-0560">Oxidoreductase</keyword>
<keyword evidence="3 7" id="KW-0028">Amino-acid biosynthesis</keyword>
<dbReference type="PANTHER" id="PTHR32338">
    <property type="entry name" value="N-ACETYL-GAMMA-GLUTAMYL-PHOSPHATE REDUCTASE, CHLOROPLASTIC-RELATED-RELATED"/>
    <property type="match status" value="1"/>
</dbReference>
<evidence type="ECO:0000256" key="7">
    <source>
        <dbReference type="HAMAP-Rule" id="MF_00150"/>
    </source>
</evidence>
<keyword evidence="4 7" id="KW-0521">NADP</keyword>
<dbReference type="PROSITE" id="PS01224">
    <property type="entry name" value="ARGC"/>
    <property type="match status" value="1"/>
</dbReference>
<sequence length="347" mass="36307">MTITVAVAGASGYAGGEILRLLLNHPRYVSGELEIGTLTGSSTAGEPLGKLMPHLPELADRVVQPTTPEHLAGHDVVFLALPHGHSVKIAKECQDSCVVIDCAADFRLHNQSDWDHYYGGSYSGSWPYGIPEMPGHREQIRSARKVAVPGCFPTGATLALWPAIKMGLVRPDVSIVSVTGVSGGGKKPAVGLLGAETMGSLSAYNVAGSHRHTPEIVQNLSEYSSSPVSVSFTPILAPLPRGILTTAIAPIAPGVSHSDAYNAYVSSYESEPFVQVLPPGMQPQTQSVVGSNMCHIQVAVDSTAEKLIVTSAIDNLTKGTGGAAVQCMNIILGWEETSGLPRTGTAP</sequence>
<dbReference type="InterPro" id="IPR058924">
    <property type="entry name" value="AGPR_dimerisation_dom"/>
</dbReference>
<reference evidence="9 10" key="3">
    <citation type="journal article" date="2020" name="Int. J. Syst. Evol. Microbiol.">
        <title>Corynebacterium silvaticum sp. nov., a unique group of NTTB corynebacteria in wild boar and roe deer.</title>
        <authorList>
            <person name="Dangel A."/>
            <person name="Berger A."/>
            <person name="Rau J."/>
            <person name="Eisenberg T."/>
            <person name="Kampfer P."/>
            <person name="Margos G."/>
            <person name="Contzen M."/>
            <person name="Busse H.J."/>
            <person name="Konrad R."/>
            <person name="Peters M."/>
            <person name="Sting R."/>
            <person name="Sing A."/>
        </authorList>
    </citation>
    <scope>NUCLEOTIDE SEQUENCE [LARGE SCALE GENOMIC DNA]</scope>
    <source>
        <strain evidence="9 10">PO100/5</strain>
    </source>
</reference>
<reference evidence="9 10" key="2">
    <citation type="journal article" date="2020" name="Antonie Van Leeuwenhoek">
        <title>Phylogenomic characterisation of a novel corynebacterial species pathogenic to animals.</title>
        <authorList>
            <person name="Moller J."/>
            <person name="Musella L."/>
            <person name="Melnikov V."/>
            <person name="Geissdorfer W."/>
            <person name="Burkovski A."/>
            <person name="Sangal V."/>
        </authorList>
    </citation>
    <scope>NUCLEOTIDE SEQUENCE [LARGE SCALE GENOMIC DNA]</scope>
    <source>
        <strain evidence="9 10">PO100/5</strain>
    </source>
</reference>
<comment type="catalytic activity">
    <reaction evidence="6 7">
        <text>N-acetyl-L-glutamate 5-semialdehyde + phosphate + NADP(+) = N-acetyl-L-glutamyl 5-phosphate + NADPH + H(+)</text>
        <dbReference type="Rhea" id="RHEA:21588"/>
        <dbReference type="ChEBI" id="CHEBI:15378"/>
        <dbReference type="ChEBI" id="CHEBI:29123"/>
        <dbReference type="ChEBI" id="CHEBI:43474"/>
        <dbReference type="ChEBI" id="CHEBI:57783"/>
        <dbReference type="ChEBI" id="CHEBI:57936"/>
        <dbReference type="ChEBI" id="CHEBI:58349"/>
        <dbReference type="EC" id="1.2.1.38"/>
    </reaction>
</comment>
<dbReference type="Gene3D" id="3.30.360.10">
    <property type="entry name" value="Dihydrodipicolinate Reductase, domain 2"/>
    <property type="match status" value="1"/>
</dbReference>
<protein>
    <recommendedName>
        <fullName evidence="7">N-acetyl-gamma-glutamyl-phosphate reductase</fullName>
        <shortName evidence="7">AGPR</shortName>
        <ecNumber evidence="7">1.2.1.38</ecNumber>
    </recommendedName>
    <alternativeName>
        <fullName evidence="7">N-acetyl-glutamate semialdehyde dehydrogenase</fullName>
        <shortName evidence="7">NAGSA dehydrogenase</shortName>
    </alternativeName>
</protein>
<name>A0A7U5HLN6_9CORY</name>
<comment type="similarity">
    <text evidence="7">Belongs to the NAGSA dehydrogenase family. Type 1 subfamily.</text>
</comment>
<dbReference type="SUPFAM" id="SSF55347">
    <property type="entry name" value="Glyceraldehyde-3-phosphate dehydrogenase-like, C-terminal domain"/>
    <property type="match status" value="1"/>
</dbReference>